<dbReference type="Ensembl" id="ENSACAT00000005619.4">
    <property type="protein sequence ID" value="ENSACAP00000005499.3"/>
    <property type="gene ID" value="ENSACAG00000005618.4"/>
</dbReference>
<dbReference type="CDD" id="cd05327">
    <property type="entry name" value="retinol-DH_like_SDR_c_like"/>
    <property type="match status" value="1"/>
</dbReference>
<dbReference type="GO" id="GO:0016491">
    <property type="term" value="F:oxidoreductase activity"/>
    <property type="evidence" value="ECO:0007669"/>
    <property type="project" value="UniProtKB-KW"/>
</dbReference>
<reference evidence="4" key="1">
    <citation type="submission" date="2009-12" db="EMBL/GenBank/DDBJ databases">
        <title>The Genome Sequence of Anolis carolinensis (Green Anole Lizard).</title>
        <authorList>
            <consortium name="The Genome Sequencing Platform"/>
            <person name="Di Palma F."/>
            <person name="Alfoldi J."/>
            <person name="Heiman D."/>
            <person name="Young S."/>
            <person name="Grabherr M."/>
            <person name="Johnson J."/>
            <person name="Lander E.S."/>
            <person name="Lindblad-Toh K."/>
        </authorList>
    </citation>
    <scope>NUCLEOTIDE SEQUENCE [LARGE SCALE GENOMIC DNA]</scope>
    <source>
        <strain evidence="4">JBL SC #1</strain>
    </source>
</reference>
<dbReference type="HOGENOM" id="CLU_010194_44_5_1"/>
<evidence type="ECO:0000256" key="1">
    <source>
        <dbReference type="ARBA" id="ARBA00006484"/>
    </source>
</evidence>
<evidence type="ECO:0000256" key="3">
    <source>
        <dbReference type="RuleBase" id="RU000363"/>
    </source>
</evidence>
<dbReference type="Gene3D" id="3.40.50.720">
    <property type="entry name" value="NAD(P)-binding Rossmann-like Domain"/>
    <property type="match status" value="1"/>
</dbReference>
<keyword evidence="2" id="KW-0560">Oxidoreductase</keyword>
<protein>
    <recommendedName>
        <fullName evidence="6">Retinol dehydrogenase 11</fullName>
    </recommendedName>
</protein>
<keyword evidence="5" id="KW-1185">Reference proteome</keyword>
<dbReference type="InterPro" id="IPR036291">
    <property type="entry name" value="NAD(P)-bd_dom_sf"/>
</dbReference>
<accession>H9GAE6</accession>
<dbReference type="Pfam" id="PF00106">
    <property type="entry name" value="adh_short"/>
    <property type="match status" value="1"/>
</dbReference>
<dbReference type="SUPFAM" id="SSF51735">
    <property type="entry name" value="NAD(P)-binding Rossmann-fold domains"/>
    <property type="match status" value="1"/>
</dbReference>
<dbReference type="GeneTree" id="ENSGT00940000163763"/>
<dbReference type="AlphaFoldDB" id="H9GAE6"/>
<dbReference type="PRINTS" id="PR00080">
    <property type="entry name" value="SDRFAMILY"/>
</dbReference>
<reference evidence="4" key="3">
    <citation type="submission" date="2025-09" db="UniProtKB">
        <authorList>
            <consortium name="Ensembl"/>
        </authorList>
    </citation>
    <scope>IDENTIFICATION</scope>
</reference>
<reference evidence="4" key="2">
    <citation type="submission" date="2025-08" db="UniProtKB">
        <authorList>
            <consortium name="Ensembl"/>
        </authorList>
    </citation>
    <scope>IDENTIFICATION</scope>
</reference>
<proteinExistence type="inferred from homology"/>
<evidence type="ECO:0008006" key="6">
    <source>
        <dbReference type="Google" id="ProtNLM"/>
    </source>
</evidence>
<dbReference type="PANTHER" id="PTHR43157:SF30">
    <property type="entry name" value="RETINOL DEHYDROGENASE 11-LIKE"/>
    <property type="match status" value="1"/>
</dbReference>
<dbReference type="InParanoid" id="H9GAE6"/>
<sequence length="330" mass="36008">MDALSSVASHPVWFACALALSTALWVRKKRRWAPGTCPVDLSGKTAIVTGANSGIGKYVALDLARRNAHTVLACRSLERGRAALEEIRRATGNPRVELRLLDTSSMASVRDFAQKFLEKNKRLDILVNNAGASGLPHTITVEGLELSFATNVLGPFLLTNLLLDALKASAPARIVNVSSSMHYWGSVDVRCLTGEERMKSSSQVYNSTKLMNVIFTTELHRRLRGTVSVNALHPGIVKTEIMRYYSWWARLLFNMCSFFLKTPKEGATSTIYCAVSQQVEGISGKYFDSDCSLAVPLPLAEDPAIGQKFWEAAERLTGLGGAGEKLGGNK</sequence>
<comment type="similarity">
    <text evidence="1 3">Belongs to the short-chain dehydrogenases/reductases (SDR) family.</text>
</comment>
<evidence type="ECO:0000256" key="2">
    <source>
        <dbReference type="ARBA" id="ARBA00023002"/>
    </source>
</evidence>
<dbReference type="Bgee" id="ENSACAG00000005618">
    <property type="expression patterns" value="Expressed in kidney and 3 other cell types or tissues"/>
</dbReference>
<dbReference type="PANTHER" id="PTHR43157">
    <property type="entry name" value="PHOSPHATIDYLINOSITOL-GLYCAN BIOSYNTHESIS CLASS F PROTEIN-RELATED"/>
    <property type="match status" value="1"/>
</dbReference>
<name>H9GAE6_ANOCA</name>
<gene>
    <name evidence="4" type="primary">LOC100558375</name>
</gene>
<dbReference type="GeneID" id="100558375"/>
<evidence type="ECO:0000313" key="4">
    <source>
        <dbReference type="Ensembl" id="ENSACAP00000005499.3"/>
    </source>
</evidence>
<dbReference type="STRING" id="28377.ENSACAP00000005499"/>
<evidence type="ECO:0000313" key="5">
    <source>
        <dbReference type="Proteomes" id="UP000001646"/>
    </source>
</evidence>
<dbReference type="OrthoDB" id="191139at2759"/>
<organism evidence="4 5">
    <name type="scientific">Anolis carolinensis</name>
    <name type="common">Green anole</name>
    <name type="synonym">American chameleon</name>
    <dbReference type="NCBI Taxonomy" id="28377"/>
    <lineage>
        <taxon>Eukaryota</taxon>
        <taxon>Metazoa</taxon>
        <taxon>Chordata</taxon>
        <taxon>Craniata</taxon>
        <taxon>Vertebrata</taxon>
        <taxon>Euteleostomi</taxon>
        <taxon>Lepidosauria</taxon>
        <taxon>Squamata</taxon>
        <taxon>Bifurcata</taxon>
        <taxon>Unidentata</taxon>
        <taxon>Episquamata</taxon>
        <taxon>Toxicofera</taxon>
        <taxon>Iguania</taxon>
        <taxon>Dactyloidae</taxon>
        <taxon>Anolis</taxon>
    </lineage>
</organism>
<dbReference type="PRINTS" id="PR00081">
    <property type="entry name" value="GDHRDH"/>
</dbReference>
<dbReference type="KEGG" id="acs:100558375"/>
<dbReference type="InterPro" id="IPR002347">
    <property type="entry name" value="SDR_fam"/>
</dbReference>
<dbReference type="Proteomes" id="UP000001646">
    <property type="component" value="Unplaced"/>
</dbReference>
<dbReference type="eggNOG" id="KOG1208">
    <property type="taxonomic scope" value="Eukaryota"/>
</dbReference>